<keyword evidence="2" id="KW-1185">Reference proteome</keyword>
<dbReference type="STRING" id="3775.A0A1Q3DC55"/>
<evidence type="ECO:0000313" key="1">
    <source>
        <dbReference type="EMBL" id="GAV90126.1"/>
    </source>
</evidence>
<dbReference type="EMBL" id="BDDD01005993">
    <property type="protein sequence ID" value="GAV90126.1"/>
    <property type="molecule type" value="Genomic_DNA"/>
</dbReference>
<name>A0A1Q3DC55_CEPFO</name>
<sequence>MGLGIPLASDDGVTFNGSPQVDVEEMRVKLNNLLQGKEFSDGLVQSLHDAARVFEMTIKEQSSLSKLPWFATAWLGVDRSAWVKALSYQIMSQRRFERGALTLASAHLKCLRCGLV</sequence>
<protein>
    <submittedName>
        <fullName evidence="1">Uncharacterized protein</fullName>
    </submittedName>
</protein>
<organism evidence="1 2">
    <name type="scientific">Cephalotus follicularis</name>
    <name type="common">Albany pitcher plant</name>
    <dbReference type="NCBI Taxonomy" id="3775"/>
    <lineage>
        <taxon>Eukaryota</taxon>
        <taxon>Viridiplantae</taxon>
        <taxon>Streptophyta</taxon>
        <taxon>Embryophyta</taxon>
        <taxon>Tracheophyta</taxon>
        <taxon>Spermatophyta</taxon>
        <taxon>Magnoliopsida</taxon>
        <taxon>eudicotyledons</taxon>
        <taxon>Gunneridae</taxon>
        <taxon>Pentapetalae</taxon>
        <taxon>rosids</taxon>
        <taxon>fabids</taxon>
        <taxon>Oxalidales</taxon>
        <taxon>Cephalotaceae</taxon>
        <taxon>Cephalotus</taxon>
    </lineage>
</organism>
<proteinExistence type="predicted"/>
<dbReference type="OrthoDB" id="275278at2759"/>
<gene>
    <name evidence="1" type="ORF">CFOL_v3_33535</name>
</gene>
<dbReference type="AlphaFoldDB" id="A0A1Q3DC55"/>
<evidence type="ECO:0000313" key="2">
    <source>
        <dbReference type="Proteomes" id="UP000187406"/>
    </source>
</evidence>
<accession>A0A1Q3DC55</accession>
<comment type="caution">
    <text evidence="1">The sequence shown here is derived from an EMBL/GenBank/DDBJ whole genome shotgun (WGS) entry which is preliminary data.</text>
</comment>
<reference evidence="2" key="1">
    <citation type="submission" date="2016-04" db="EMBL/GenBank/DDBJ databases">
        <title>Cephalotus genome sequencing.</title>
        <authorList>
            <person name="Fukushima K."/>
            <person name="Hasebe M."/>
            <person name="Fang X."/>
        </authorList>
    </citation>
    <scope>NUCLEOTIDE SEQUENCE [LARGE SCALE GENOMIC DNA]</scope>
    <source>
        <strain evidence="2">cv. St1</strain>
    </source>
</reference>
<dbReference type="Proteomes" id="UP000187406">
    <property type="component" value="Unassembled WGS sequence"/>
</dbReference>
<dbReference type="InParanoid" id="A0A1Q3DC55"/>